<dbReference type="FunFam" id="3.40.1010.10:FF:000001">
    <property type="entry name" value="Siroheme synthase"/>
    <property type="match status" value="1"/>
</dbReference>
<comment type="caution">
    <text evidence="11">The sequence shown here is derived from an EMBL/GenBank/DDBJ whole genome shotgun (WGS) entry which is preliminary data.</text>
</comment>
<dbReference type="PANTHER" id="PTHR45790:SF3">
    <property type="entry name" value="S-ADENOSYL-L-METHIONINE-DEPENDENT UROPORPHYRINOGEN III METHYLTRANSFERASE, CHLOROPLASTIC"/>
    <property type="match status" value="1"/>
</dbReference>
<dbReference type="InterPro" id="IPR000878">
    <property type="entry name" value="4pyrrol_Mease"/>
</dbReference>
<dbReference type="Gene3D" id="3.30.950.10">
    <property type="entry name" value="Methyltransferase, Cobalt-precorrin-4 Transmethylase, Domain 2"/>
    <property type="match status" value="1"/>
</dbReference>
<evidence type="ECO:0000256" key="2">
    <source>
        <dbReference type="ARBA" id="ARBA00012162"/>
    </source>
</evidence>
<dbReference type="GO" id="GO:0019354">
    <property type="term" value="P:siroheme biosynthetic process"/>
    <property type="evidence" value="ECO:0007669"/>
    <property type="project" value="InterPro"/>
</dbReference>
<evidence type="ECO:0000256" key="7">
    <source>
        <dbReference type="ARBA" id="ARBA00023244"/>
    </source>
</evidence>
<dbReference type="EMBL" id="BEXA01000003">
    <property type="protein sequence ID" value="GAY73654.1"/>
    <property type="molecule type" value="Genomic_DNA"/>
</dbReference>
<reference evidence="11 12" key="1">
    <citation type="submission" date="2017-11" db="EMBL/GenBank/DDBJ databases">
        <title>Draft Genome Sequence of Lactobacillus curieae NBRC 111893 isolated from Koso, a Japanese sugar-Vegetable Fermented Beverage.</title>
        <authorList>
            <person name="Chiou T.Y."/>
            <person name="Oshima K."/>
            <person name="Suda W."/>
            <person name="Hattori M."/>
            <person name="Takahashi T."/>
        </authorList>
    </citation>
    <scope>NUCLEOTIDE SEQUENCE [LARGE SCALE GENOMIC DNA]</scope>
    <source>
        <strain evidence="11 12">NBRC111893</strain>
    </source>
</reference>
<evidence type="ECO:0000259" key="10">
    <source>
        <dbReference type="Pfam" id="PF00590"/>
    </source>
</evidence>
<dbReference type="PROSITE" id="PS00840">
    <property type="entry name" value="SUMT_2"/>
    <property type="match status" value="1"/>
</dbReference>
<evidence type="ECO:0000256" key="6">
    <source>
        <dbReference type="ARBA" id="ARBA00022691"/>
    </source>
</evidence>
<dbReference type="AlphaFoldDB" id="A0A401FMQ2"/>
<dbReference type="Proteomes" id="UP000286974">
    <property type="component" value="Unassembled WGS sequence"/>
</dbReference>
<evidence type="ECO:0000313" key="12">
    <source>
        <dbReference type="Proteomes" id="UP000286974"/>
    </source>
</evidence>
<dbReference type="CDD" id="cd11642">
    <property type="entry name" value="SUMT"/>
    <property type="match status" value="1"/>
</dbReference>
<dbReference type="InterPro" id="IPR014776">
    <property type="entry name" value="4pyrrole_Mease_sub2"/>
</dbReference>
<comment type="similarity">
    <text evidence="1 9">Belongs to the precorrin methyltransferase family.</text>
</comment>
<evidence type="ECO:0000256" key="1">
    <source>
        <dbReference type="ARBA" id="ARBA00005879"/>
    </source>
</evidence>
<evidence type="ECO:0000256" key="9">
    <source>
        <dbReference type="RuleBase" id="RU003960"/>
    </source>
</evidence>
<sequence length="459" mass="50381">MNGMVSLIGAGPGNVELITVLGQRRLREADVILYDRLIDPAIMASSDAEKINVGKLPHHHQYSQYEINDLLVKLASEGKRVARLKAGDPYVFGRGGEEAQYLKKHGIEVEVVPGITSAIAGLASVGIPITHRDFASSFHIITAHKKKDGSELDWQNIANSEGTLVFLMGMEQLANISTNLIGNGRSPQTPVAVIQWATQWRQKSIVSDLANVVTDVNNAGLGSPALITVGDVVKVADELMPQLPLQGKRIMIPYSKRKRMFNKLTDAGASLTFFKRPEAKQVSFELPDINEELNLDFDNPTSATLFLQHLFNAGVDIRQTSNWHFVTNGPKTRQVFEDSGILPVTEPVLGIKILNYREYVIGHHQSEVQNTIVTDERHNSNIQVDLDEVDSIIFPSTNVVEEISAGVDAASRKSLVIFALGQKVADRATALGWENVVELIPNIETLVSQMISNGGYVHD</sequence>
<dbReference type="Pfam" id="PF00590">
    <property type="entry name" value="TP_methylase"/>
    <property type="match status" value="1"/>
</dbReference>
<keyword evidence="12" id="KW-1185">Reference proteome</keyword>
<keyword evidence="5 9" id="KW-0808">Transferase</keyword>
<protein>
    <recommendedName>
        <fullName evidence="3">Uroporphyrinogen-III C-methyltransferase</fullName>
        <ecNumber evidence="2">2.1.1.107</ecNumber>
    </recommendedName>
    <alternativeName>
        <fullName evidence="8">Uroporphyrinogen III methylase</fullName>
    </alternativeName>
</protein>
<feature type="domain" description="Tetrapyrrole methylase" evidence="10">
    <location>
        <begin position="4"/>
        <end position="211"/>
    </location>
</feature>
<gene>
    <name evidence="11" type="ORF">NBRC111893_1800</name>
</gene>
<dbReference type="InterPro" id="IPR050161">
    <property type="entry name" value="Siro_Cobalamin_biosynth"/>
</dbReference>
<dbReference type="InterPro" id="IPR006366">
    <property type="entry name" value="CobA/CysG_C"/>
</dbReference>
<dbReference type="GO" id="GO:0004852">
    <property type="term" value="F:uroporphyrinogen-III synthase activity"/>
    <property type="evidence" value="ECO:0007669"/>
    <property type="project" value="InterPro"/>
</dbReference>
<dbReference type="InterPro" id="IPR035996">
    <property type="entry name" value="4pyrrol_Methylase_sf"/>
</dbReference>
<keyword evidence="6" id="KW-0949">S-adenosyl-L-methionine</keyword>
<keyword evidence="4 9" id="KW-0489">Methyltransferase</keyword>
<dbReference type="InterPro" id="IPR036108">
    <property type="entry name" value="4pyrrol_syn_uPrphyn_synt_sf"/>
</dbReference>
<dbReference type="GO" id="GO:0004851">
    <property type="term" value="F:uroporphyrin-III C-methyltransferase activity"/>
    <property type="evidence" value="ECO:0007669"/>
    <property type="project" value="UniProtKB-EC"/>
</dbReference>
<name>A0A401FMQ2_9LACO</name>
<dbReference type="NCBIfam" id="NF004790">
    <property type="entry name" value="PRK06136.1"/>
    <property type="match status" value="1"/>
</dbReference>
<evidence type="ECO:0000256" key="4">
    <source>
        <dbReference type="ARBA" id="ARBA00022603"/>
    </source>
</evidence>
<evidence type="ECO:0000256" key="8">
    <source>
        <dbReference type="ARBA" id="ARBA00079776"/>
    </source>
</evidence>
<accession>A0A401FMQ2</accession>
<dbReference type="RefSeq" id="WP_125008537.1">
    <property type="nucleotide sequence ID" value="NZ_BEXA01000003.1"/>
</dbReference>
<dbReference type="InterPro" id="IPR014777">
    <property type="entry name" value="4pyrrole_Mease_sub1"/>
</dbReference>
<dbReference type="OrthoDB" id="9815856at2"/>
<dbReference type="EC" id="2.1.1.107" evidence="2"/>
<dbReference type="GO" id="GO:0032259">
    <property type="term" value="P:methylation"/>
    <property type="evidence" value="ECO:0007669"/>
    <property type="project" value="UniProtKB-KW"/>
</dbReference>
<dbReference type="PANTHER" id="PTHR45790">
    <property type="entry name" value="SIROHEME SYNTHASE-RELATED"/>
    <property type="match status" value="1"/>
</dbReference>
<dbReference type="FunFam" id="3.30.950.10:FF:000001">
    <property type="entry name" value="Siroheme synthase"/>
    <property type="match status" value="1"/>
</dbReference>
<evidence type="ECO:0000313" key="11">
    <source>
        <dbReference type="EMBL" id="GAY73654.1"/>
    </source>
</evidence>
<evidence type="ECO:0000256" key="5">
    <source>
        <dbReference type="ARBA" id="ARBA00022679"/>
    </source>
</evidence>
<dbReference type="NCBIfam" id="TIGR01469">
    <property type="entry name" value="cobA_cysG_Cterm"/>
    <property type="match status" value="1"/>
</dbReference>
<dbReference type="SUPFAM" id="SSF69618">
    <property type="entry name" value="HemD-like"/>
    <property type="match status" value="1"/>
</dbReference>
<dbReference type="InterPro" id="IPR003043">
    <property type="entry name" value="Uropor_MeTrfase_CS"/>
</dbReference>
<keyword evidence="7" id="KW-0627">Porphyrin biosynthesis</keyword>
<dbReference type="Gene3D" id="3.40.1010.10">
    <property type="entry name" value="Cobalt-precorrin-4 Transmethylase, Domain 1"/>
    <property type="match status" value="1"/>
</dbReference>
<dbReference type="SUPFAM" id="SSF53790">
    <property type="entry name" value="Tetrapyrrole methylase"/>
    <property type="match status" value="1"/>
</dbReference>
<proteinExistence type="inferred from homology"/>
<organism evidence="11 12">
    <name type="scientific">Lentilactobacillus kosonis</name>
    <dbReference type="NCBI Taxonomy" id="2810561"/>
    <lineage>
        <taxon>Bacteria</taxon>
        <taxon>Bacillati</taxon>
        <taxon>Bacillota</taxon>
        <taxon>Bacilli</taxon>
        <taxon>Lactobacillales</taxon>
        <taxon>Lactobacillaceae</taxon>
        <taxon>Lentilactobacillus</taxon>
    </lineage>
</organism>
<evidence type="ECO:0000256" key="3">
    <source>
        <dbReference type="ARBA" id="ARBA00018323"/>
    </source>
</evidence>